<evidence type="ECO:0000313" key="5">
    <source>
        <dbReference type="Proteomes" id="UP000297866"/>
    </source>
</evidence>
<feature type="transmembrane region" description="Helical" evidence="2">
    <location>
        <begin position="238"/>
        <end position="258"/>
    </location>
</feature>
<feature type="transmembrane region" description="Helical" evidence="2">
    <location>
        <begin position="35"/>
        <end position="56"/>
    </location>
</feature>
<organism evidence="4 5">
    <name type="scientific">Cryobacterium tagatosivorans</name>
    <dbReference type="NCBI Taxonomy" id="1259199"/>
    <lineage>
        <taxon>Bacteria</taxon>
        <taxon>Bacillati</taxon>
        <taxon>Actinomycetota</taxon>
        <taxon>Actinomycetes</taxon>
        <taxon>Micrococcales</taxon>
        <taxon>Microbacteriaceae</taxon>
        <taxon>Cryobacterium</taxon>
    </lineage>
</organism>
<feature type="transmembrane region" description="Helical" evidence="2">
    <location>
        <begin position="402"/>
        <end position="424"/>
    </location>
</feature>
<dbReference type="EMBL" id="SOEZ01000075">
    <property type="protein sequence ID" value="TFB47285.1"/>
    <property type="molecule type" value="Genomic_DNA"/>
</dbReference>
<feature type="transmembrane region" description="Helical" evidence="2">
    <location>
        <begin position="144"/>
        <end position="164"/>
    </location>
</feature>
<dbReference type="Pfam" id="PF01757">
    <property type="entry name" value="Acyl_transf_3"/>
    <property type="match status" value="1"/>
</dbReference>
<dbReference type="RefSeq" id="WP_134492597.1">
    <property type="nucleotide sequence ID" value="NZ_SOEZ01000075.1"/>
</dbReference>
<keyword evidence="4" id="KW-0808">Transferase</keyword>
<keyword evidence="4" id="KW-0012">Acyltransferase</keyword>
<feature type="region of interest" description="Disordered" evidence="1">
    <location>
        <begin position="435"/>
        <end position="463"/>
    </location>
</feature>
<evidence type="ECO:0000259" key="3">
    <source>
        <dbReference type="Pfam" id="PF01757"/>
    </source>
</evidence>
<reference evidence="4 5" key="1">
    <citation type="submission" date="2019-03" db="EMBL/GenBank/DDBJ databases">
        <title>Genomics of glacier-inhabiting Cryobacterium strains.</title>
        <authorList>
            <person name="Liu Q."/>
            <person name="Xin Y.-H."/>
        </authorList>
    </citation>
    <scope>NUCLEOTIDE SEQUENCE [LARGE SCALE GENOMIC DNA]</scope>
    <source>
        <strain evidence="4 5">Sr47</strain>
    </source>
</reference>
<dbReference type="OrthoDB" id="8206682at2"/>
<evidence type="ECO:0000313" key="4">
    <source>
        <dbReference type="EMBL" id="TFB47285.1"/>
    </source>
</evidence>
<feature type="transmembrane region" description="Helical" evidence="2">
    <location>
        <begin position="270"/>
        <end position="291"/>
    </location>
</feature>
<name>A0A4R8UAP0_9MICO</name>
<keyword evidence="2" id="KW-0812">Transmembrane</keyword>
<dbReference type="AlphaFoldDB" id="A0A4R8UAP0"/>
<comment type="caution">
    <text evidence="4">The sequence shown here is derived from an EMBL/GenBank/DDBJ whole genome shotgun (WGS) entry which is preliminary data.</text>
</comment>
<keyword evidence="2" id="KW-1133">Transmembrane helix</keyword>
<feature type="transmembrane region" description="Helical" evidence="2">
    <location>
        <begin position="117"/>
        <end position="138"/>
    </location>
</feature>
<dbReference type="InterPro" id="IPR002656">
    <property type="entry name" value="Acyl_transf_3_dom"/>
</dbReference>
<feature type="transmembrane region" description="Helical" evidence="2">
    <location>
        <begin position="207"/>
        <end position="226"/>
    </location>
</feature>
<keyword evidence="2" id="KW-0472">Membrane</keyword>
<evidence type="ECO:0000256" key="2">
    <source>
        <dbReference type="SAM" id="Phobius"/>
    </source>
</evidence>
<sequence length="463" mass="49074">MRKSRAGQATATAASRPALLPGPAGRDPVMDLARVFCLALVVVGHLFMLGASVTVGDDLVIERTLLLQPWLTPVTWVAQVMPLFFMIGGFVGVQAWRRTEARGGSAAGFIRGRFLRLARPAVPLFAFLSLGILVLHLTGVAPGSVAQIATGVASPLWFLAAYAFSQAYLPGMATLHSRAPRRTLVALGAAAVAVDIVSLTTELPVLGLFNMILVWLFLQQLGIWAADGWLQARSRLSLVLIVIAVYGALGLVTTLGPYPADMLENLNPPTVALIPLGVAQFAVLMLLHPLCRRLMRGGAVRLVVSAVGRRLMTVYLWHLPVLALVVGLLLLTPLPSPAPGSGAWWATRPVVLAVAVLALAGVSALLGRFERPVSASGQHAPASDWSIGASTALLIIPPFTVMVFGLDLVIAITGTALLTVAILLQRPRTLTPVRGVPPRSDVRAAPEDLLPPFDSQHAPTRPR</sequence>
<feature type="domain" description="Acyltransferase 3" evidence="3">
    <location>
        <begin position="30"/>
        <end position="364"/>
    </location>
</feature>
<dbReference type="Proteomes" id="UP000297866">
    <property type="component" value="Unassembled WGS sequence"/>
</dbReference>
<protein>
    <submittedName>
        <fullName evidence="4">Acyltransferase</fullName>
    </submittedName>
</protein>
<feature type="transmembrane region" description="Helical" evidence="2">
    <location>
        <begin position="312"/>
        <end position="331"/>
    </location>
</feature>
<feature type="transmembrane region" description="Helical" evidence="2">
    <location>
        <begin position="76"/>
        <end position="96"/>
    </location>
</feature>
<accession>A0A4R8UAP0</accession>
<feature type="transmembrane region" description="Helical" evidence="2">
    <location>
        <begin position="343"/>
        <end position="367"/>
    </location>
</feature>
<evidence type="ECO:0000256" key="1">
    <source>
        <dbReference type="SAM" id="MobiDB-lite"/>
    </source>
</evidence>
<feature type="transmembrane region" description="Helical" evidence="2">
    <location>
        <begin position="184"/>
        <end position="201"/>
    </location>
</feature>
<gene>
    <name evidence="4" type="ORF">E3O23_15635</name>
</gene>
<keyword evidence="5" id="KW-1185">Reference proteome</keyword>
<proteinExistence type="predicted"/>
<dbReference type="GO" id="GO:0016747">
    <property type="term" value="F:acyltransferase activity, transferring groups other than amino-acyl groups"/>
    <property type="evidence" value="ECO:0007669"/>
    <property type="project" value="InterPro"/>
</dbReference>